<evidence type="ECO:0000256" key="4">
    <source>
        <dbReference type="ARBA" id="ARBA00022833"/>
    </source>
</evidence>
<sequence>MRSILDHPSRYLKVKDGGQRLRTLYRQETLNFDTSRISSFALSCVVGVLQEVKKYFGKGQDPDLHGTETSFEFGYATLVVYGAQRVQEGVAQHYEIMGYLISQGLPLGSQDIVGSTALHHLVNFPVERSDLVRLLLTKGASVNQQNRYGEVPLFAAFQLKLFKSADILLEFGADLDVAEADGITPRQSFIRCGPEITAVVSKWVRRRSGEEEGSRAEKACGACGRNDVSLMNCMKCQVMRYCSAQCQRQHWPVHKTKCQPFAPANTVLLKPYFEPKGADYHMRPLDDLLRQATGLPTEPLRERETRPARIPRATAEGDSKPLIIKIQASVDPQTVEPLSGHDFLVYTKKRDLVCRIRREDNGIQYDKIAKVVKEKGVQGTKIYLAAELKSRELLSVKTSEVLEVQPF</sequence>
<keyword evidence="2" id="KW-0677">Repeat</keyword>
<comment type="caution">
    <text evidence="9">The sequence shown here is derived from an EMBL/GenBank/DDBJ whole genome shotgun (WGS) entry which is preliminary data.</text>
</comment>
<dbReference type="SUPFAM" id="SSF48403">
    <property type="entry name" value="Ankyrin repeat"/>
    <property type="match status" value="1"/>
</dbReference>
<dbReference type="PROSITE" id="PS50088">
    <property type="entry name" value="ANK_REPEAT"/>
    <property type="match status" value="1"/>
</dbReference>
<dbReference type="PROSITE" id="PS01360">
    <property type="entry name" value="ZF_MYND_1"/>
    <property type="match status" value="1"/>
</dbReference>
<evidence type="ECO:0000256" key="6">
    <source>
        <dbReference type="PROSITE-ProRule" id="PRU00023"/>
    </source>
</evidence>
<dbReference type="Gene3D" id="6.10.140.2220">
    <property type="match status" value="1"/>
</dbReference>
<keyword evidence="10" id="KW-1185">Reference proteome</keyword>
<keyword evidence="3 7" id="KW-0863">Zinc-finger</keyword>
<evidence type="ECO:0000313" key="10">
    <source>
        <dbReference type="Proteomes" id="UP001175226"/>
    </source>
</evidence>
<keyword evidence="4" id="KW-0862">Zinc</keyword>
<dbReference type="SMART" id="SM00248">
    <property type="entry name" value="ANK"/>
    <property type="match status" value="2"/>
</dbReference>
<accession>A0AA39J1M4</accession>
<dbReference type="PROSITE" id="PS50865">
    <property type="entry name" value="ZF_MYND_2"/>
    <property type="match status" value="1"/>
</dbReference>
<dbReference type="InterPro" id="IPR002893">
    <property type="entry name" value="Znf_MYND"/>
</dbReference>
<organism evidence="9 10">
    <name type="scientific">Armillaria borealis</name>
    <dbReference type="NCBI Taxonomy" id="47425"/>
    <lineage>
        <taxon>Eukaryota</taxon>
        <taxon>Fungi</taxon>
        <taxon>Dikarya</taxon>
        <taxon>Basidiomycota</taxon>
        <taxon>Agaricomycotina</taxon>
        <taxon>Agaricomycetes</taxon>
        <taxon>Agaricomycetidae</taxon>
        <taxon>Agaricales</taxon>
        <taxon>Marasmiineae</taxon>
        <taxon>Physalacriaceae</taxon>
        <taxon>Armillaria</taxon>
    </lineage>
</organism>
<feature type="repeat" description="ANK" evidence="6">
    <location>
        <begin position="113"/>
        <end position="147"/>
    </location>
</feature>
<evidence type="ECO:0000256" key="5">
    <source>
        <dbReference type="ARBA" id="ARBA00023043"/>
    </source>
</evidence>
<dbReference type="InterPro" id="IPR036770">
    <property type="entry name" value="Ankyrin_rpt-contain_sf"/>
</dbReference>
<evidence type="ECO:0000256" key="7">
    <source>
        <dbReference type="PROSITE-ProRule" id="PRU00134"/>
    </source>
</evidence>
<keyword evidence="1" id="KW-0479">Metal-binding</keyword>
<evidence type="ECO:0000256" key="3">
    <source>
        <dbReference type="ARBA" id="ARBA00022771"/>
    </source>
</evidence>
<dbReference type="AlphaFoldDB" id="A0AA39J1M4"/>
<evidence type="ECO:0000313" key="9">
    <source>
        <dbReference type="EMBL" id="KAK0432808.1"/>
    </source>
</evidence>
<dbReference type="Gene3D" id="1.25.40.20">
    <property type="entry name" value="Ankyrin repeat-containing domain"/>
    <property type="match status" value="1"/>
</dbReference>
<dbReference type="SUPFAM" id="SSF144232">
    <property type="entry name" value="HIT/MYND zinc finger-like"/>
    <property type="match status" value="1"/>
</dbReference>
<evidence type="ECO:0000259" key="8">
    <source>
        <dbReference type="PROSITE" id="PS50865"/>
    </source>
</evidence>
<evidence type="ECO:0000256" key="2">
    <source>
        <dbReference type="ARBA" id="ARBA00022737"/>
    </source>
</evidence>
<evidence type="ECO:0000256" key="1">
    <source>
        <dbReference type="ARBA" id="ARBA00022723"/>
    </source>
</evidence>
<dbReference type="InterPro" id="IPR002110">
    <property type="entry name" value="Ankyrin_rpt"/>
</dbReference>
<dbReference type="Pfam" id="PF01753">
    <property type="entry name" value="zf-MYND"/>
    <property type="match status" value="1"/>
</dbReference>
<dbReference type="PANTHER" id="PTHR24198">
    <property type="entry name" value="ANKYRIN REPEAT AND PROTEIN KINASE DOMAIN-CONTAINING PROTEIN"/>
    <property type="match status" value="1"/>
</dbReference>
<reference evidence="9" key="1">
    <citation type="submission" date="2023-06" db="EMBL/GenBank/DDBJ databases">
        <authorList>
            <consortium name="Lawrence Berkeley National Laboratory"/>
            <person name="Ahrendt S."/>
            <person name="Sahu N."/>
            <person name="Indic B."/>
            <person name="Wong-Bajracharya J."/>
            <person name="Merenyi Z."/>
            <person name="Ke H.-M."/>
            <person name="Monk M."/>
            <person name="Kocsube S."/>
            <person name="Drula E."/>
            <person name="Lipzen A."/>
            <person name="Balint B."/>
            <person name="Henrissat B."/>
            <person name="Andreopoulos B."/>
            <person name="Martin F.M."/>
            <person name="Harder C.B."/>
            <person name="Rigling D."/>
            <person name="Ford K.L."/>
            <person name="Foster G.D."/>
            <person name="Pangilinan J."/>
            <person name="Papanicolaou A."/>
            <person name="Barry K."/>
            <person name="LaButti K."/>
            <person name="Viragh M."/>
            <person name="Koriabine M."/>
            <person name="Yan M."/>
            <person name="Riley R."/>
            <person name="Champramary S."/>
            <person name="Plett K.L."/>
            <person name="Tsai I.J."/>
            <person name="Slot J."/>
            <person name="Sipos G."/>
            <person name="Plett J."/>
            <person name="Nagy L.G."/>
            <person name="Grigoriev I.V."/>
        </authorList>
    </citation>
    <scope>NUCLEOTIDE SEQUENCE</scope>
    <source>
        <strain evidence="9">FPL87.14</strain>
    </source>
</reference>
<protein>
    <recommendedName>
        <fullName evidence="8">MYND-type domain-containing protein</fullName>
    </recommendedName>
</protein>
<dbReference type="Pfam" id="PF12796">
    <property type="entry name" value="Ank_2"/>
    <property type="match status" value="1"/>
</dbReference>
<gene>
    <name evidence="9" type="ORF">EV421DRAFT_1719205</name>
</gene>
<dbReference type="PANTHER" id="PTHR24198:SF165">
    <property type="entry name" value="ANKYRIN REPEAT-CONTAINING PROTEIN-RELATED"/>
    <property type="match status" value="1"/>
</dbReference>
<feature type="domain" description="MYND-type" evidence="8">
    <location>
        <begin position="220"/>
        <end position="258"/>
    </location>
</feature>
<name>A0AA39J1M4_9AGAR</name>
<keyword evidence="5 6" id="KW-0040">ANK repeat</keyword>
<proteinExistence type="predicted"/>
<dbReference type="Proteomes" id="UP001175226">
    <property type="component" value="Unassembled WGS sequence"/>
</dbReference>
<dbReference type="EMBL" id="JAUEPT010000089">
    <property type="protein sequence ID" value="KAK0432808.1"/>
    <property type="molecule type" value="Genomic_DNA"/>
</dbReference>
<dbReference type="GO" id="GO:0008270">
    <property type="term" value="F:zinc ion binding"/>
    <property type="evidence" value="ECO:0007669"/>
    <property type="project" value="UniProtKB-KW"/>
</dbReference>